<dbReference type="NCBIfam" id="TIGR00229">
    <property type="entry name" value="sensory_box"/>
    <property type="match status" value="2"/>
</dbReference>
<evidence type="ECO:0000256" key="5">
    <source>
        <dbReference type="ARBA" id="ARBA00022553"/>
    </source>
</evidence>
<evidence type="ECO:0000256" key="13">
    <source>
        <dbReference type="ARBA" id="ARBA00023136"/>
    </source>
</evidence>
<feature type="domain" description="Response regulatory" evidence="19">
    <location>
        <begin position="1606"/>
        <end position="1729"/>
    </location>
</feature>
<dbReference type="Pfam" id="PF02743">
    <property type="entry name" value="dCache_1"/>
    <property type="match status" value="1"/>
</dbReference>
<dbReference type="Gene3D" id="3.40.50.2300">
    <property type="match status" value="2"/>
</dbReference>
<dbReference type="CDD" id="cd16922">
    <property type="entry name" value="HATPase_EvgS-ArcB-TorS-like"/>
    <property type="match status" value="1"/>
</dbReference>
<comment type="caution">
    <text evidence="23">The sequence shown here is derived from an EMBL/GenBank/DDBJ whole genome shotgun (WGS) entry which is preliminary data.</text>
</comment>
<evidence type="ECO:0000259" key="21">
    <source>
        <dbReference type="PROSITE" id="PS50113"/>
    </source>
</evidence>
<dbReference type="CDD" id="cd17546">
    <property type="entry name" value="REC_hyHK_CKI1_RcsC-like"/>
    <property type="match status" value="1"/>
</dbReference>
<dbReference type="InterPro" id="IPR036641">
    <property type="entry name" value="HPT_dom_sf"/>
</dbReference>
<evidence type="ECO:0000259" key="18">
    <source>
        <dbReference type="PROSITE" id="PS50109"/>
    </source>
</evidence>
<dbReference type="SUPFAM" id="SSF47226">
    <property type="entry name" value="Histidine-containing phosphotransfer domain, HPT domain"/>
    <property type="match status" value="1"/>
</dbReference>
<keyword evidence="13 17" id="KW-0472">Membrane</keyword>
<evidence type="ECO:0000256" key="11">
    <source>
        <dbReference type="ARBA" id="ARBA00022989"/>
    </source>
</evidence>
<keyword evidence="5 15" id="KW-0597">Phosphoprotein</keyword>
<keyword evidence="16" id="KW-0175">Coiled coil</keyword>
<keyword evidence="6" id="KW-0808">Transferase</keyword>
<keyword evidence="7 17" id="KW-0812">Transmembrane</keyword>
<gene>
    <name evidence="23" type="ORF">I9W95_04740</name>
</gene>
<dbReference type="Gene3D" id="3.30.565.10">
    <property type="entry name" value="Histidine kinase-like ATPase, C-terminal domain"/>
    <property type="match status" value="1"/>
</dbReference>
<name>A0ABS7ZPA3_9GAMM</name>
<dbReference type="CDD" id="cd00082">
    <property type="entry name" value="HisKA"/>
    <property type="match status" value="1"/>
</dbReference>
<dbReference type="SMART" id="SM00073">
    <property type="entry name" value="HPT"/>
    <property type="match status" value="1"/>
</dbReference>
<evidence type="ECO:0000313" key="24">
    <source>
        <dbReference type="Proteomes" id="UP000714380"/>
    </source>
</evidence>
<feature type="domain" description="PAC" evidence="21">
    <location>
        <begin position="906"/>
        <end position="959"/>
    </location>
</feature>
<dbReference type="EMBL" id="JAEDAH010000020">
    <property type="protein sequence ID" value="MCA6062912.1"/>
    <property type="molecule type" value="Genomic_DNA"/>
</dbReference>
<evidence type="ECO:0000256" key="17">
    <source>
        <dbReference type="SAM" id="Phobius"/>
    </source>
</evidence>
<evidence type="ECO:0000256" key="3">
    <source>
        <dbReference type="ARBA" id="ARBA00012438"/>
    </source>
</evidence>
<dbReference type="InterPro" id="IPR000700">
    <property type="entry name" value="PAS-assoc_C"/>
</dbReference>
<dbReference type="InterPro" id="IPR035965">
    <property type="entry name" value="PAS-like_dom_sf"/>
</dbReference>
<dbReference type="PROSITE" id="PS50109">
    <property type="entry name" value="HIS_KIN"/>
    <property type="match status" value="1"/>
</dbReference>
<dbReference type="CDD" id="cd00088">
    <property type="entry name" value="HPT"/>
    <property type="match status" value="1"/>
</dbReference>
<dbReference type="InterPro" id="IPR003594">
    <property type="entry name" value="HATPase_dom"/>
</dbReference>
<keyword evidence="11 17" id="KW-1133">Transmembrane helix</keyword>
<dbReference type="InterPro" id="IPR001789">
    <property type="entry name" value="Sig_transdc_resp-reg_receiver"/>
</dbReference>
<dbReference type="InterPro" id="IPR036890">
    <property type="entry name" value="HATPase_C_sf"/>
</dbReference>
<dbReference type="SMART" id="SM00065">
    <property type="entry name" value="GAF"/>
    <property type="match status" value="1"/>
</dbReference>
<dbReference type="SMART" id="SM00448">
    <property type="entry name" value="REC"/>
    <property type="match status" value="2"/>
</dbReference>
<keyword evidence="10" id="KW-0067">ATP-binding</keyword>
<dbReference type="InterPro" id="IPR001610">
    <property type="entry name" value="PAC"/>
</dbReference>
<feature type="transmembrane region" description="Helical" evidence="17">
    <location>
        <begin position="20"/>
        <end position="41"/>
    </location>
</feature>
<dbReference type="SMART" id="SM00086">
    <property type="entry name" value="PAC"/>
    <property type="match status" value="4"/>
</dbReference>
<dbReference type="CDD" id="cd00156">
    <property type="entry name" value="REC"/>
    <property type="match status" value="1"/>
</dbReference>
<feature type="domain" description="Histidine kinase" evidence="18">
    <location>
        <begin position="1235"/>
        <end position="1456"/>
    </location>
</feature>
<feature type="domain" description="Response regulatory" evidence="19">
    <location>
        <begin position="1473"/>
        <end position="1589"/>
    </location>
</feature>
<dbReference type="SMART" id="SM00387">
    <property type="entry name" value="HATPase_c"/>
    <property type="match status" value="1"/>
</dbReference>
<organism evidence="23 24">
    <name type="scientific">Thalassolituus marinus</name>
    <dbReference type="NCBI Taxonomy" id="671053"/>
    <lineage>
        <taxon>Bacteria</taxon>
        <taxon>Pseudomonadati</taxon>
        <taxon>Pseudomonadota</taxon>
        <taxon>Gammaproteobacteria</taxon>
        <taxon>Oceanospirillales</taxon>
        <taxon>Oceanospirillaceae</taxon>
        <taxon>Thalassolituus</taxon>
    </lineage>
</organism>
<keyword evidence="4" id="KW-1003">Cell membrane</keyword>
<feature type="modified residue" description="4-aspartylphosphate" evidence="15">
    <location>
        <position position="1659"/>
    </location>
</feature>
<dbReference type="InterPro" id="IPR008207">
    <property type="entry name" value="Sig_transdc_His_kin_Hpt_dom"/>
</dbReference>
<keyword evidence="9" id="KW-0418">Kinase</keyword>
<dbReference type="InterPro" id="IPR013655">
    <property type="entry name" value="PAS_fold_3"/>
</dbReference>
<dbReference type="SUPFAM" id="SSF55874">
    <property type="entry name" value="ATPase domain of HSP90 chaperone/DNA topoisomerase II/histidine kinase"/>
    <property type="match status" value="1"/>
</dbReference>
<dbReference type="InterPro" id="IPR011006">
    <property type="entry name" value="CheY-like_superfamily"/>
</dbReference>
<dbReference type="Gene3D" id="3.30.450.40">
    <property type="match status" value="1"/>
</dbReference>
<evidence type="ECO:0000259" key="20">
    <source>
        <dbReference type="PROSITE" id="PS50112"/>
    </source>
</evidence>
<dbReference type="PROSITE" id="PS50110">
    <property type="entry name" value="RESPONSE_REGULATORY"/>
    <property type="match status" value="2"/>
</dbReference>
<dbReference type="SUPFAM" id="SSF55785">
    <property type="entry name" value="PYP-like sensor domain (PAS domain)"/>
    <property type="match status" value="5"/>
</dbReference>
<dbReference type="Pfam" id="PF00072">
    <property type="entry name" value="Response_reg"/>
    <property type="match status" value="2"/>
</dbReference>
<evidence type="ECO:0000256" key="12">
    <source>
        <dbReference type="ARBA" id="ARBA00023012"/>
    </source>
</evidence>
<feature type="domain" description="PAC" evidence="21">
    <location>
        <begin position="1037"/>
        <end position="1089"/>
    </location>
</feature>
<dbReference type="Gene3D" id="1.20.120.160">
    <property type="entry name" value="HPT domain"/>
    <property type="match status" value="1"/>
</dbReference>
<evidence type="ECO:0000256" key="14">
    <source>
        <dbReference type="PROSITE-ProRule" id="PRU00110"/>
    </source>
</evidence>
<dbReference type="Pfam" id="PF13426">
    <property type="entry name" value="PAS_9"/>
    <property type="match status" value="1"/>
</dbReference>
<dbReference type="InterPro" id="IPR005467">
    <property type="entry name" value="His_kinase_dom"/>
</dbReference>
<dbReference type="PROSITE" id="PS50096">
    <property type="entry name" value="IQ"/>
    <property type="match status" value="1"/>
</dbReference>
<feature type="domain" description="PAS" evidence="20">
    <location>
        <begin position="829"/>
        <end position="902"/>
    </location>
</feature>
<dbReference type="SMART" id="SM00388">
    <property type="entry name" value="HisKA"/>
    <property type="match status" value="1"/>
</dbReference>
<dbReference type="PROSITE" id="PS50112">
    <property type="entry name" value="PAS"/>
    <property type="match status" value="3"/>
</dbReference>
<dbReference type="SUPFAM" id="SSF47384">
    <property type="entry name" value="Homodimeric domain of signal transducing histidine kinase"/>
    <property type="match status" value="1"/>
</dbReference>
<dbReference type="SUPFAM" id="SSF55781">
    <property type="entry name" value="GAF domain-like"/>
    <property type="match status" value="1"/>
</dbReference>
<dbReference type="Pfam" id="PF02518">
    <property type="entry name" value="HATPase_c"/>
    <property type="match status" value="1"/>
</dbReference>
<evidence type="ECO:0000256" key="16">
    <source>
        <dbReference type="SAM" id="Coils"/>
    </source>
</evidence>
<feature type="modified residue" description="Phosphohistidine" evidence="14">
    <location>
        <position position="1803"/>
    </location>
</feature>
<feature type="transmembrane region" description="Helical" evidence="17">
    <location>
        <begin position="329"/>
        <end position="351"/>
    </location>
</feature>
<evidence type="ECO:0000259" key="22">
    <source>
        <dbReference type="PROSITE" id="PS50894"/>
    </source>
</evidence>
<keyword evidence="12" id="KW-0902">Two-component regulatory system</keyword>
<evidence type="ECO:0000256" key="15">
    <source>
        <dbReference type="PROSITE-ProRule" id="PRU00169"/>
    </source>
</evidence>
<feature type="domain" description="PAC" evidence="21">
    <location>
        <begin position="490"/>
        <end position="544"/>
    </location>
</feature>
<evidence type="ECO:0000313" key="23">
    <source>
        <dbReference type="EMBL" id="MCA6062912.1"/>
    </source>
</evidence>
<dbReference type="InterPro" id="IPR029016">
    <property type="entry name" value="GAF-like_dom_sf"/>
</dbReference>
<evidence type="ECO:0000256" key="6">
    <source>
        <dbReference type="ARBA" id="ARBA00022679"/>
    </source>
</evidence>
<feature type="domain" description="HPt" evidence="22">
    <location>
        <begin position="1764"/>
        <end position="1859"/>
    </location>
</feature>
<dbReference type="Pfam" id="PF08447">
    <property type="entry name" value="PAS_3"/>
    <property type="match status" value="2"/>
</dbReference>
<evidence type="ECO:0000256" key="9">
    <source>
        <dbReference type="ARBA" id="ARBA00022777"/>
    </source>
</evidence>
<dbReference type="InterPro" id="IPR003661">
    <property type="entry name" value="HisK_dim/P_dom"/>
</dbReference>
<dbReference type="InterPro" id="IPR004358">
    <property type="entry name" value="Sig_transdc_His_kin-like_C"/>
</dbReference>
<dbReference type="Proteomes" id="UP000714380">
    <property type="component" value="Unassembled WGS sequence"/>
</dbReference>
<evidence type="ECO:0000256" key="4">
    <source>
        <dbReference type="ARBA" id="ARBA00022475"/>
    </source>
</evidence>
<evidence type="ECO:0000259" key="19">
    <source>
        <dbReference type="PROSITE" id="PS50110"/>
    </source>
</evidence>
<dbReference type="Pfam" id="PF01627">
    <property type="entry name" value="Hpt"/>
    <property type="match status" value="1"/>
</dbReference>
<feature type="domain" description="PAS" evidence="20">
    <location>
        <begin position="414"/>
        <end position="463"/>
    </location>
</feature>
<dbReference type="SMART" id="SM00091">
    <property type="entry name" value="PAS"/>
    <property type="match status" value="4"/>
</dbReference>
<accession>A0ABS7ZPA3</accession>
<proteinExistence type="predicted"/>
<evidence type="ECO:0000256" key="10">
    <source>
        <dbReference type="ARBA" id="ARBA00022840"/>
    </source>
</evidence>
<protein>
    <recommendedName>
        <fullName evidence="3">histidine kinase</fullName>
        <ecNumber evidence="3">2.7.13.3</ecNumber>
    </recommendedName>
</protein>
<dbReference type="PROSITE" id="PS50113">
    <property type="entry name" value="PAC"/>
    <property type="match status" value="3"/>
</dbReference>
<dbReference type="CDD" id="cd00130">
    <property type="entry name" value="PAS"/>
    <property type="match status" value="3"/>
</dbReference>
<dbReference type="Pfam" id="PF12860">
    <property type="entry name" value="PAS_7"/>
    <property type="match status" value="1"/>
</dbReference>
<keyword evidence="8" id="KW-0547">Nucleotide-binding</keyword>
<dbReference type="PROSITE" id="PS50894">
    <property type="entry name" value="HPT"/>
    <property type="match status" value="1"/>
</dbReference>
<feature type="domain" description="PAS" evidence="20">
    <location>
        <begin position="1090"/>
        <end position="1166"/>
    </location>
</feature>
<feature type="coiled-coil region" evidence="16">
    <location>
        <begin position="404"/>
        <end position="431"/>
    </location>
</feature>
<comment type="subcellular location">
    <subcellularLocation>
        <location evidence="2">Cell membrane</location>
        <topology evidence="2">Multi-pass membrane protein</topology>
    </subcellularLocation>
</comment>
<dbReference type="EC" id="2.7.13.3" evidence="3"/>
<dbReference type="Gene3D" id="3.30.450.20">
    <property type="entry name" value="PAS domain"/>
    <property type="match status" value="5"/>
</dbReference>
<dbReference type="PANTHER" id="PTHR45339">
    <property type="entry name" value="HYBRID SIGNAL TRANSDUCTION HISTIDINE KINASE J"/>
    <property type="match status" value="1"/>
</dbReference>
<dbReference type="RefSeq" id="WP_225672388.1">
    <property type="nucleotide sequence ID" value="NZ_JAEDAH010000020.1"/>
</dbReference>
<keyword evidence="24" id="KW-1185">Reference proteome</keyword>
<dbReference type="InterPro" id="IPR000014">
    <property type="entry name" value="PAS"/>
</dbReference>
<dbReference type="PANTHER" id="PTHR45339:SF1">
    <property type="entry name" value="HYBRID SIGNAL TRANSDUCTION HISTIDINE KINASE J"/>
    <property type="match status" value="1"/>
</dbReference>
<dbReference type="InterPro" id="IPR033479">
    <property type="entry name" value="dCache_1"/>
</dbReference>
<dbReference type="PRINTS" id="PR00344">
    <property type="entry name" value="BCTRLSENSOR"/>
</dbReference>
<dbReference type="InterPro" id="IPR003018">
    <property type="entry name" value="GAF"/>
</dbReference>
<dbReference type="Pfam" id="PF01590">
    <property type="entry name" value="GAF"/>
    <property type="match status" value="1"/>
</dbReference>
<dbReference type="SUPFAM" id="SSF52172">
    <property type="entry name" value="CheY-like"/>
    <property type="match status" value="2"/>
</dbReference>
<comment type="catalytic activity">
    <reaction evidence="1">
        <text>ATP + protein L-histidine = ADP + protein N-phospho-L-histidine.</text>
        <dbReference type="EC" id="2.7.13.3"/>
    </reaction>
</comment>
<dbReference type="InterPro" id="IPR036097">
    <property type="entry name" value="HisK_dim/P_sf"/>
</dbReference>
<evidence type="ECO:0000256" key="2">
    <source>
        <dbReference type="ARBA" id="ARBA00004651"/>
    </source>
</evidence>
<dbReference type="Gene3D" id="1.10.287.130">
    <property type="match status" value="1"/>
</dbReference>
<evidence type="ECO:0000256" key="1">
    <source>
        <dbReference type="ARBA" id="ARBA00000085"/>
    </source>
</evidence>
<reference evidence="23 24" key="1">
    <citation type="submission" date="2020-12" db="EMBL/GenBank/DDBJ databases">
        <title>Novel Thalassolituus-related marine hydrocarbonoclastic bacteria mediated algae-derived hydrocarbons mineralization in twilight zone of the northern South China Sea.</title>
        <authorList>
            <person name="Dong C."/>
        </authorList>
    </citation>
    <scope>NUCLEOTIDE SEQUENCE [LARGE SCALE GENOMIC DNA]</scope>
    <source>
        <strain evidence="23 24">IMCC1826</strain>
    </source>
</reference>
<comment type="caution">
    <text evidence="15">Lacks conserved residue(s) required for the propagation of feature annotation.</text>
</comment>
<evidence type="ECO:0000256" key="8">
    <source>
        <dbReference type="ARBA" id="ARBA00022741"/>
    </source>
</evidence>
<dbReference type="Pfam" id="PF00512">
    <property type="entry name" value="HisKA"/>
    <property type="match status" value="1"/>
</dbReference>
<sequence length="1859" mass="208517">MSDQPSHSQSAERRLHKQSIRLQIFMPMLLVALIPLLILAWQSYRDTHQNLFDLAEAELISSAHLEQQTIVTWLNYRLMDVEYQVRSFQFLPLLDSLYDARQKSGQSVANFVRSREWRKLADQYGQPALALSATYDYTHDVMLTDLDGNVLFSMAEEADLGTNLANGPYSDTGLASVVQKTLKDGENHLSSIKKYLPSANQLSLWLSAPVHNHDGELRGAFVLQLQTDQLLTLLRNSLMANHRYYLVDATGKILFANGQLTIGGDVSQTQRQSLIPAHLGQSHHYTAADGVNVIGVALPLEMLGQYWYLVAETDLSHIEARALAALPNVGILALVLMVLVFLAAMMTARFISAPLNRLVQLMTLATRDSHSSISLQDLPESSTREVADLAHSLHSLLESRVELHQSLIASHEETEQALRTLQDQKAALDEHSIVAVTDAKGTITYANERFCAISGYRREELIGANHRILNSGVHSREFYRHMYRTIRAGRVWQGEFCNRAKDGSLYWVNSTLFPILDKDKRVVSYIAIRTDISQQQRMFSALHQLHEVSASGSSTDDKIHRILEIGCQTLGLPYGVLLTMDDPGFVIRSIVSPDNSIQPGQHYSLGHISSSRTLNADKPVVYRYREDGDVIRHPFYPDKTIRTYVGVAVKVKGQSVGTVSFSSLSDNGRQYDDHDLKLMELISQWVSHELEYEDHQREISRQQDLLERMSEMGRIGVWDLDLESSSLYWSSMTKRIHEVADDYQPDVDTAINFYAEGYSRSKMQAVISEATATGAPWSEELQLVTAKGDTIWVNAQGNAEFRDGKCVRLFGSFQDIDARVRAQLAARDRNERLQMVVESTAVGVWDWHIPTGKTIFNPRWAEIIGYTLEELGETSIDSWVHFAHPDDLKRSNAALQAHWRGEAERYEYESRMRHKDGHWVWVMDTGRVVEWDDEHQPVRMIGTHLDITERKEAEARLEENNRRMLLATDSAGIGIWEIKLESAQVFWDERMRKLYEFEDIPADQPIPFRRWRDSLHPDDRERILREFNSAIETQKPLNSEFRICHDDGSVHHTRVSALFVHDDSGTAVRMTGVNFDVTDLKAKEDMLQDSLSLLEATLESTDNGILVTDKDYRVIRWNTQYRHLWKIPTAELEGRDYSEVVEELIIPQLKTPERTRKQLKEVMKMPYQGIFDLIECTDGRVFERTSLPMMIGNQVRGRVWSYRDITQQKIDEVALREAKQAAEAAALAKSEFLASMSHEIRTPMNGVIGMLDLLRATQLSDEQNHRIDLAISSANALVGLINDILDFSKIEANKLELEPLPFQLLDMVGDLAENMAQLAQGKGLELILDTQLVPVRDVVGDSGRLRQILTNLLGNAIKFTSHGEVTLKLRLEDCTDDGWILHADVMDTGIGIPEEAQLRLFQAFSQVDASTTRRYGGTGLGLAIVRKLCQLMGGDVNVDSSPEKGSCFHFTIRLGKAADSRAAEPQALLSGKTILVAEHNHAQLDALLRQLSQWGATVIASSSASGATEKLMEQQTDIVALSLELPDSDGISIAQAWHEQGLTADTRVVLMTPMHYLSDEAHLGEAGIAANFPKPVTFGNLLTIIGQEEAAAEQTDDQHEQLSGQWLLLVEDNDINQLVATELLEVAGFNVDVANNGLEAITRLLEDDEQQRYSLVLMDCQMPEMDGFEATRQIRAGAAGERASKLPVIAMTANAMQGDRERCLEAGMDDYLTKPIKADQVLATIRQWLSGIDAVITVSEPGEPAAASSEVWNLNGAIERLIGDEELLKRLLIMFMDEFPRRLAELVQATEDHNFADLHAQAHSLKGVTGNLGAEKIHQLAARLEKISNDENDTACAALIADIRLAGEEFIEAAATYIA</sequence>
<evidence type="ECO:0000256" key="7">
    <source>
        <dbReference type="ARBA" id="ARBA00022692"/>
    </source>
</evidence>